<dbReference type="InterPro" id="IPR001199">
    <property type="entry name" value="Cyt_B5-like_heme/steroid-bd"/>
</dbReference>
<keyword evidence="4" id="KW-1185">Reference proteome</keyword>
<protein>
    <submittedName>
        <fullName evidence="5">Neuferricin homolog</fullName>
    </submittedName>
</protein>
<evidence type="ECO:0000313" key="4">
    <source>
        <dbReference type="Proteomes" id="UP000695000"/>
    </source>
</evidence>
<keyword evidence="2" id="KW-1133">Transmembrane helix</keyword>
<dbReference type="SMART" id="SM01117">
    <property type="entry name" value="Cyt-b5"/>
    <property type="match status" value="1"/>
</dbReference>
<gene>
    <name evidence="5" type="primary">LOC108558581</name>
</gene>
<dbReference type="InterPro" id="IPR036400">
    <property type="entry name" value="Cyt_B5-like_heme/steroid_sf"/>
</dbReference>
<dbReference type="InterPro" id="IPR050577">
    <property type="entry name" value="MAPR/NEUFC/NENF-like"/>
</dbReference>
<reference evidence="5" key="1">
    <citation type="submission" date="2025-08" db="UniProtKB">
        <authorList>
            <consortium name="RefSeq"/>
        </authorList>
    </citation>
    <scope>IDENTIFICATION</scope>
    <source>
        <tissue evidence="5">Whole Larva</tissue>
    </source>
</reference>
<organism evidence="4 5">
    <name type="scientific">Nicrophorus vespilloides</name>
    <name type="common">Boreal carrion beetle</name>
    <dbReference type="NCBI Taxonomy" id="110193"/>
    <lineage>
        <taxon>Eukaryota</taxon>
        <taxon>Metazoa</taxon>
        <taxon>Ecdysozoa</taxon>
        <taxon>Arthropoda</taxon>
        <taxon>Hexapoda</taxon>
        <taxon>Insecta</taxon>
        <taxon>Pterygota</taxon>
        <taxon>Neoptera</taxon>
        <taxon>Endopterygota</taxon>
        <taxon>Coleoptera</taxon>
        <taxon>Polyphaga</taxon>
        <taxon>Staphyliniformia</taxon>
        <taxon>Silphidae</taxon>
        <taxon>Nicrophorinae</taxon>
        <taxon>Nicrophorus</taxon>
    </lineage>
</organism>
<dbReference type="Gene3D" id="3.10.120.10">
    <property type="entry name" value="Cytochrome b5-like heme/steroid binding domain"/>
    <property type="match status" value="1"/>
</dbReference>
<name>A0ABM1M8Y1_NICVS</name>
<proteinExistence type="inferred from homology"/>
<comment type="similarity">
    <text evidence="1">Belongs to the cytochrome b5 family. MAPR subfamily.</text>
</comment>
<dbReference type="Pfam" id="PF00173">
    <property type="entry name" value="Cyt-b5"/>
    <property type="match status" value="1"/>
</dbReference>
<dbReference type="GeneID" id="108558581"/>
<accession>A0ABM1M8Y1</accession>
<dbReference type="RefSeq" id="XP_017771031.1">
    <property type="nucleotide sequence ID" value="XM_017915542.1"/>
</dbReference>
<keyword evidence="2" id="KW-0472">Membrane</keyword>
<feature type="domain" description="Cytochrome b5 heme-binding" evidence="3">
    <location>
        <begin position="48"/>
        <end position="141"/>
    </location>
</feature>
<keyword evidence="2" id="KW-0812">Transmembrane</keyword>
<evidence type="ECO:0000256" key="2">
    <source>
        <dbReference type="SAM" id="Phobius"/>
    </source>
</evidence>
<dbReference type="Proteomes" id="UP000695000">
    <property type="component" value="Unplaced"/>
</dbReference>
<evidence type="ECO:0000313" key="5">
    <source>
        <dbReference type="RefSeq" id="XP_017771031.1"/>
    </source>
</evidence>
<sequence>MMRPTNNTVYDTRYQMFIAVLMSTLTCVIAYLVYNSHSKPVLIGKGLVSEDLLRRSNGIDKPELYLSILGNVFDVTKGAKHYGPGQTYNMFIGRDNSKGFQTGKMHADDDDNISFEFADLKTLAYWIQFYKDQYISKGKLVGKYYDYNGNLTPYGEQVHLQLEKVKETEAKEENIKLIFPPCNIEWSPHSYTRVWCTKNSGGVKRDWAGFPRRLFDTEKQTERCACIGDSNQDLGMYEEYIECESDSPSCYTLMPV</sequence>
<evidence type="ECO:0000259" key="3">
    <source>
        <dbReference type="SMART" id="SM01117"/>
    </source>
</evidence>
<dbReference type="PANTHER" id="PTHR10281">
    <property type="entry name" value="MEMBRANE-ASSOCIATED PROGESTERONE RECEPTOR COMPONENT-RELATED"/>
    <property type="match status" value="1"/>
</dbReference>
<feature type="transmembrane region" description="Helical" evidence="2">
    <location>
        <begin position="12"/>
        <end position="34"/>
    </location>
</feature>
<evidence type="ECO:0000256" key="1">
    <source>
        <dbReference type="ARBA" id="ARBA00038357"/>
    </source>
</evidence>
<dbReference type="SUPFAM" id="SSF55856">
    <property type="entry name" value="Cytochrome b5-like heme/steroid binding domain"/>
    <property type="match status" value="1"/>
</dbReference>
<dbReference type="PANTHER" id="PTHR10281:SF4">
    <property type="entry name" value="NEUFERRICIN"/>
    <property type="match status" value="1"/>
</dbReference>